<reference evidence="1" key="1">
    <citation type="submission" date="2022-04" db="EMBL/GenBank/DDBJ databases">
        <title>Genome of the entomopathogenic fungus Entomophthora muscae.</title>
        <authorList>
            <person name="Elya C."/>
            <person name="Lovett B.R."/>
            <person name="Lee E."/>
            <person name="Macias A.M."/>
            <person name="Hajek A.E."/>
            <person name="De Bivort B.L."/>
            <person name="Kasson M.T."/>
            <person name="De Fine Licht H.H."/>
            <person name="Stajich J.E."/>
        </authorList>
    </citation>
    <scope>NUCLEOTIDE SEQUENCE</scope>
    <source>
        <strain evidence="1">Berkeley</strain>
    </source>
</reference>
<organism evidence="1 2">
    <name type="scientific">Entomophthora muscae</name>
    <dbReference type="NCBI Taxonomy" id="34485"/>
    <lineage>
        <taxon>Eukaryota</taxon>
        <taxon>Fungi</taxon>
        <taxon>Fungi incertae sedis</taxon>
        <taxon>Zoopagomycota</taxon>
        <taxon>Entomophthoromycotina</taxon>
        <taxon>Entomophthoromycetes</taxon>
        <taxon>Entomophthorales</taxon>
        <taxon>Entomophthoraceae</taxon>
        <taxon>Entomophthora</taxon>
    </lineage>
</organism>
<evidence type="ECO:0000313" key="2">
    <source>
        <dbReference type="Proteomes" id="UP001165960"/>
    </source>
</evidence>
<keyword evidence="2" id="KW-1185">Reference proteome</keyword>
<accession>A0ACC2RYV9</accession>
<evidence type="ECO:0000313" key="1">
    <source>
        <dbReference type="EMBL" id="KAJ9055250.1"/>
    </source>
</evidence>
<gene>
    <name evidence="1" type="ORF">DSO57_1005660</name>
</gene>
<dbReference type="EMBL" id="QTSX02006405">
    <property type="protein sequence ID" value="KAJ9055250.1"/>
    <property type="molecule type" value="Genomic_DNA"/>
</dbReference>
<name>A0ACC2RYV9_9FUNG</name>
<protein>
    <submittedName>
        <fullName evidence="1">Uncharacterized protein</fullName>
    </submittedName>
</protein>
<dbReference type="Proteomes" id="UP001165960">
    <property type="component" value="Unassembled WGS sequence"/>
</dbReference>
<proteinExistence type="predicted"/>
<comment type="caution">
    <text evidence="1">The sequence shown here is derived from an EMBL/GenBank/DDBJ whole genome shotgun (WGS) entry which is preliminary data.</text>
</comment>
<sequence>MPAIPCLGKKIMRKLYSHMAVNEDEQLMIEKLPSHGVIPKDLSQTILSGCTSKTAKFSTASTIKVNEQSEKDITEPDTASVETVAIDIRWTIVLDLFLLLTSEDIYDSRARTLLQAISEELELEWFDVVKMEKEISEQLQINDVADTLIHNSEITGRKKTNYKTRLALMGVATVGGGFIIGLSAGLLAPLIASGIGAAFGGLGLAGSSAFLGSAGGAALITTGGVVTGGTIAGQRMEKRTRGVDIFQFYTVYDHQRASVLISITGWLPGKGEDVSKPFGMVDSIYGDHFSLLWEPEALKQLGNSLKLLAGEVISFAAQEILKHTLLNALMAAIQVPMALAKLGYLVDNPWSNGLSLAEKAGRVLADVLLNHAQGYRPVSLVGFSLGARVIFYCLQELARVKAYGIVENVYIFGSPVTASKKQWRECASIVSGRFVNGYVKSDWIMGFLYRAASTTFTIAGLNPVLDVAGVENMDVTHLVSGHLAYRHMMPTLMKECGIPVVSESFEEEEGDECSNLNELEVSDNLEAVMNGQVPNMPGLSAKPSANEQPRVRPWYTNAIDRLKWSGKSSASASETKSHASIPLPVSLSGSPMYSRPGRNVYDFENNSEAALLSSDQLSPIKQGFGGSKSDMSPPSQARTRFRI</sequence>